<feature type="chain" id="PRO_5046040583" description="DUF3592 domain-containing protein" evidence="2">
    <location>
        <begin position="26"/>
        <end position="150"/>
    </location>
</feature>
<keyword evidence="1" id="KW-1133">Transmembrane helix</keyword>
<gene>
    <name evidence="3" type="ORF">SM124_15410</name>
</gene>
<sequence length="150" mass="17028">MEIIIKKLICIFAILLFTTASSVHALSWAYPFVVWKGNVYEVLEDKIPKSKVGKSIGKVKTKANERTGNYFGDASNYYSKGTKYYEIEGTSTDQSIAVEVEVGVWQKAEFRHEAQFHVMNLFILFQPYLLVLGLVIVGFLTQKLKPLGKR</sequence>
<evidence type="ECO:0008006" key="5">
    <source>
        <dbReference type="Google" id="ProtNLM"/>
    </source>
</evidence>
<dbReference type="EMBL" id="JAXOFX010000010">
    <property type="protein sequence ID" value="MDZ5473106.1"/>
    <property type="molecule type" value="Genomic_DNA"/>
</dbReference>
<organism evidence="3 4">
    <name type="scientific">Robertmurraya mangrovi</name>
    <dbReference type="NCBI Taxonomy" id="3098077"/>
    <lineage>
        <taxon>Bacteria</taxon>
        <taxon>Bacillati</taxon>
        <taxon>Bacillota</taxon>
        <taxon>Bacilli</taxon>
        <taxon>Bacillales</taxon>
        <taxon>Bacillaceae</taxon>
        <taxon>Robertmurraya</taxon>
    </lineage>
</organism>
<protein>
    <recommendedName>
        <fullName evidence="5">DUF3592 domain-containing protein</fullName>
    </recommendedName>
</protein>
<proteinExistence type="predicted"/>
<name>A0ABU5J124_9BACI</name>
<keyword evidence="1" id="KW-0812">Transmembrane</keyword>
<keyword evidence="4" id="KW-1185">Reference proteome</keyword>
<evidence type="ECO:0000256" key="1">
    <source>
        <dbReference type="SAM" id="Phobius"/>
    </source>
</evidence>
<keyword evidence="2" id="KW-0732">Signal</keyword>
<evidence type="ECO:0000256" key="2">
    <source>
        <dbReference type="SAM" id="SignalP"/>
    </source>
</evidence>
<evidence type="ECO:0000313" key="3">
    <source>
        <dbReference type="EMBL" id="MDZ5473106.1"/>
    </source>
</evidence>
<dbReference type="Proteomes" id="UP001290455">
    <property type="component" value="Unassembled WGS sequence"/>
</dbReference>
<accession>A0ABU5J124</accession>
<evidence type="ECO:0000313" key="4">
    <source>
        <dbReference type="Proteomes" id="UP001290455"/>
    </source>
</evidence>
<feature type="signal peptide" evidence="2">
    <location>
        <begin position="1"/>
        <end position="25"/>
    </location>
</feature>
<feature type="transmembrane region" description="Helical" evidence="1">
    <location>
        <begin position="121"/>
        <end position="140"/>
    </location>
</feature>
<keyword evidence="1" id="KW-0472">Membrane</keyword>
<reference evidence="3 4" key="1">
    <citation type="submission" date="2023-11" db="EMBL/GenBank/DDBJ databases">
        <title>Bacillus jintuensis, isolated from a mudflat on the Beibu Gulf coast.</title>
        <authorList>
            <person name="Li M."/>
        </authorList>
    </citation>
    <scope>NUCLEOTIDE SEQUENCE [LARGE SCALE GENOMIC DNA]</scope>
    <source>
        <strain evidence="3 4">31A1R</strain>
    </source>
</reference>
<dbReference type="RefSeq" id="WP_322447406.1">
    <property type="nucleotide sequence ID" value="NZ_JAXOFX010000010.1"/>
</dbReference>
<comment type="caution">
    <text evidence="3">The sequence shown here is derived from an EMBL/GenBank/DDBJ whole genome shotgun (WGS) entry which is preliminary data.</text>
</comment>